<dbReference type="EMBL" id="CP017606">
    <property type="protein sequence ID" value="ATW30283.1"/>
    <property type="molecule type" value="Genomic_DNA"/>
</dbReference>
<gene>
    <name evidence="1" type="ORF">BJP41_08105</name>
</gene>
<evidence type="ECO:0000313" key="1">
    <source>
        <dbReference type="EMBL" id="ATW30283.1"/>
    </source>
</evidence>
<dbReference type="Proteomes" id="UP000230008">
    <property type="component" value="Chromosome"/>
</dbReference>
<protein>
    <submittedName>
        <fullName evidence="1">Uncharacterized protein</fullName>
    </submittedName>
</protein>
<organism evidence="1 2">
    <name type="scientific">Candidatus Williamhamiltonella defendens</name>
    <dbReference type="NCBI Taxonomy" id="138072"/>
    <lineage>
        <taxon>Bacteria</taxon>
        <taxon>Pseudomonadati</taxon>
        <taxon>Pseudomonadota</taxon>
        <taxon>Gammaproteobacteria</taxon>
        <taxon>Enterobacterales</taxon>
        <taxon>Enterobacteriaceae</taxon>
        <taxon>aphid secondary symbionts</taxon>
        <taxon>Candidatus Williamhamiltonella</taxon>
    </lineage>
</organism>
<reference evidence="2" key="2">
    <citation type="submission" date="2017-11" db="EMBL/GenBank/DDBJ databases">
        <title>PacBio sequencing of new strain of the secondary endosymbiont Candidatus Hamiltonella defensa.</title>
        <authorList>
            <person name="Strand M.R."/>
            <person name="Oliver K."/>
        </authorList>
    </citation>
    <scope>NUCLEOTIDE SEQUENCE [LARGE SCALE GENOMIC DNA]</scope>
    <source>
        <strain evidence="2">A2C</strain>
    </source>
</reference>
<sequence length="117" mass="12945">MITSVAPLNMVGRSGGDASLAGFFVAGMLTLLRLATPFSIGMRGLKEPTKEATAMVATTPTRLEFIDTYWIIPEYATEPYGKVSFTRQDCRTFHSMFKYSRLIWAGRQPVRTCIGGN</sequence>
<reference evidence="2" key="1">
    <citation type="submission" date="2016-10" db="EMBL/GenBank/DDBJ databases">
        <authorList>
            <person name="Chevignon G."/>
        </authorList>
    </citation>
    <scope>NUCLEOTIDE SEQUENCE [LARGE SCALE GENOMIC DNA]</scope>
    <source>
        <strain evidence="2">A2C</strain>
    </source>
</reference>
<proteinExistence type="predicted"/>
<accession>A0A2D3T3L7</accession>
<name>A0A2D3T3L7_9ENTR</name>
<evidence type="ECO:0000313" key="2">
    <source>
        <dbReference type="Proteomes" id="UP000230008"/>
    </source>
</evidence>
<dbReference type="AlphaFoldDB" id="A0A2D3T3L7"/>